<evidence type="ECO:0000256" key="3">
    <source>
        <dbReference type="ARBA" id="ARBA00022448"/>
    </source>
</evidence>
<evidence type="ECO:0000256" key="8">
    <source>
        <dbReference type="PIRNR" id="PIRNR005353"/>
    </source>
</evidence>
<name>A0ABP9DD71_9BACT</name>
<comment type="similarity">
    <text evidence="2 8">Belongs to the nucleobase:cation symporter-2 (NCS2) (TC 2.A.40) family. Azg-like subfamily.</text>
</comment>
<feature type="transmembrane region" description="Helical" evidence="9">
    <location>
        <begin position="50"/>
        <end position="70"/>
    </location>
</feature>
<feature type="transmembrane region" description="Helical" evidence="9">
    <location>
        <begin position="103"/>
        <end position="121"/>
    </location>
</feature>
<protein>
    <submittedName>
        <fullName evidence="10">NCS2 family permease</fullName>
    </submittedName>
</protein>
<comment type="subcellular location">
    <subcellularLocation>
        <location evidence="1 8">Cell membrane</location>
        <topology evidence="1 8">Multi-pass membrane protein</topology>
    </subcellularLocation>
</comment>
<dbReference type="EMBL" id="BAABJX010000032">
    <property type="protein sequence ID" value="GAA4835301.1"/>
    <property type="molecule type" value="Genomic_DNA"/>
</dbReference>
<keyword evidence="6 8" id="KW-1133">Transmembrane helix</keyword>
<gene>
    <name evidence="10" type="ORF">GCM10023331_20670</name>
</gene>
<keyword evidence="4 8" id="KW-1003">Cell membrane</keyword>
<keyword evidence="5 8" id="KW-0812">Transmembrane</keyword>
<evidence type="ECO:0000256" key="9">
    <source>
        <dbReference type="SAM" id="Phobius"/>
    </source>
</evidence>
<dbReference type="Proteomes" id="UP001500298">
    <property type="component" value="Unassembled WGS sequence"/>
</dbReference>
<feature type="transmembrane region" description="Helical" evidence="9">
    <location>
        <begin position="202"/>
        <end position="221"/>
    </location>
</feature>
<evidence type="ECO:0000256" key="4">
    <source>
        <dbReference type="ARBA" id="ARBA00022475"/>
    </source>
</evidence>
<dbReference type="InterPro" id="IPR026033">
    <property type="entry name" value="Azg-like_bact_archaea"/>
</dbReference>
<feature type="transmembrane region" description="Helical" evidence="9">
    <location>
        <begin position="348"/>
        <end position="366"/>
    </location>
</feature>
<evidence type="ECO:0000256" key="6">
    <source>
        <dbReference type="ARBA" id="ARBA00022989"/>
    </source>
</evidence>
<feature type="transmembrane region" description="Helical" evidence="9">
    <location>
        <begin position="133"/>
        <end position="156"/>
    </location>
</feature>
<feature type="transmembrane region" description="Helical" evidence="9">
    <location>
        <begin position="77"/>
        <end position="97"/>
    </location>
</feature>
<feature type="transmembrane region" description="Helical" evidence="9">
    <location>
        <begin position="176"/>
        <end position="195"/>
    </location>
</feature>
<evidence type="ECO:0000256" key="7">
    <source>
        <dbReference type="ARBA" id="ARBA00023136"/>
    </source>
</evidence>
<dbReference type="PANTHER" id="PTHR43337">
    <property type="entry name" value="XANTHINE/URACIL PERMEASE C887.17-RELATED"/>
    <property type="match status" value="1"/>
</dbReference>
<keyword evidence="7 8" id="KW-0472">Membrane</keyword>
<feature type="transmembrane region" description="Helical" evidence="9">
    <location>
        <begin position="387"/>
        <end position="410"/>
    </location>
</feature>
<dbReference type="InterPro" id="IPR045018">
    <property type="entry name" value="Azg-like"/>
</dbReference>
<feature type="transmembrane region" description="Helical" evidence="9">
    <location>
        <begin position="241"/>
        <end position="259"/>
    </location>
</feature>
<dbReference type="RefSeq" id="WP_345371531.1">
    <property type="nucleotide sequence ID" value="NZ_BAABJX010000032.1"/>
</dbReference>
<organism evidence="10 11">
    <name type="scientific">Algivirga pacifica</name>
    <dbReference type="NCBI Taxonomy" id="1162670"/>
    <lineage>
        <taxon>Bacteria</taxon>
        <taxon>Pseudomonadati</taxon>
        <taxon>Bacteroidota</taxon>
        <taxon>Cytophagia</taxon>
        <taxon>Cytophagales</taxon>
        <taxon>Flammeovirgaceae</taxon>
        <taxon>Algivirga</taxon>
    </lineage>
</organism>
<evidence type="ECO:0000256" key="5">
    <source>
        <dbReference type="ARBA" id="ARBA00022692"/>
    </source>
</evidence>
<dbReference type="PANTHER" id="PTHR43337:SF1">
    <property type="entry name" value="XANTHINE_URACIL PERMEASE C887.17-RELATED"/>
    <property type="match status" value="1"/>
</dbReference>
<evidence type="ECO:0000313" key="11">
    <source>
        <dbReference type="Proteomes" id="UP001500298"/>
    </source>
</evidence>
<accession>A0ABP9DD71</accession>
<comment type="caution">
    <text evidence="10">The sequence shown here is derived from an EMBL/GenBank/DDBJ whole genome shotgun (WGS) entry which is preliminary data.</text>
</comment>
<sequence length="442" mass="46412">MKALFNYFGIDGKEITVKKEVIGGVTTFLTMAYILFVNPSILASTGMDEGALFTVTAVAAIIGTLLAAFWGKVPFAMAPGMGLNAFFTYTLVIGQGIPWQTALGIVFLSGLVFVGLTLMGVRQKIIDAIPVSLRIATSAGIGLFISFIGLQNMGLIQDNPVTLVQMGSFMTAEGAFNTPLLLSILGMLLIAILEYHKVTGSIFIGIIATTIAGIFTGDVSLPTAIVSAPPSIAPIAFKLDVLGALHLAFLAPIFSFMFVDLFDSLGTIVACSYEAKLVDKNGRIPRLGRILEADSIATLIGSLLGTSTTTTYIESASGISNGARTGFASVVTAALFGVALLFSPLIGIVPAFATAPALVIVGVFMMKNIKMVDFDNLREAVPAFLTIVLMPLTYSISHGLTFGFLSYVIIALLTGNIKKVSVVMWIIGVLSAINLVISAGLV</sequence>
<feature type="transmembrane region" description="Helical" evidence="9">
    <location>
        <begin position="422"/>
        <end position="441"/>
    </location>
</feature>
<dbReference type="PIRSF" id="PIRSF005353">
    <property type="entry name" value="PbuG"/>
    <property type="match status" value="1"/>
</dbReference>
<dbReference type="InterPro" id="IPR006043">
    <property type="entry name" value="NCS2"/>
</dbReference>
<keyword evidence="3 8" id="KW-0813">Transport</keyword>
<evidence type="ECO:0000256" key="2">
    <source>
        <dbReference type="ARBA" id="ARBA00005697"/>
    </source>
</evidence>
<evidence type="ECO:0000313" key="10">
    <source>
        <dbReference type="EMBL" id="GAA4835301.1"/>
    </source>
</evidence>
<keyword evidence="11" id="KW-1185">Reference proteome</keyword>
<evidence type="ECO:0000256" key="1">
    <source>
        <dbReference type="ARBA" id="ARBA00004651"/>
    </source>
</evidence>
<dbReference type="Pfam" id="PF00860">
    <property type="entry name" value="Xan_ur_permease"/>
    <property type="match status" value="1"/>
</dbReference>
<proteinExistence type="inferred from homology"/>
<reference evidence="11" key="1">
    <citation type="journal article" date="2019" name="Int. J. Syst. Evol. Microbiol.">
        <title>The Global Catalogue of Microorganisms (GCM) 10K type strain sequencing project: providing services to taxonomists for standard genome sequencing and annotation.</title>
        <authorList>
            <consortium name="The Broad Institute Genomics Platform"/>
            <consortium name="The Broad Institute Genome Sequencing Center for Infectious Disease"/>
            <person name="Wu L."/>
            <person name="Ma J."/>
        </authorList>
    </citation>
    <scope>NUCLEOTIDE SEQUENCE [LARGE SCALE GENOMIC DNA]</scope>
    <source>
        <strain evidence="11">JCM 18326</strain>
    </source>
</reference>
<feature type="transmembrane region" description="Helical" evidence="9">
    <location>
        <begin position="21"/>
        <end position="44"/>
    </location>
</feature>